<evidence type="ECO:0000313" key="1">
    <source>
        <dbReference type="EMBL" id="KIK07373.1"/>
    </source>
</evidence>
<name>A0A0C9YH88_9AGAR</name>
<accession>A0A0C9YH88</accession>
<dbReference type="AlphaFoldDB" id="A0A0C9YH88"/>
<organism evidence="1 2">
    <name type="scientific">Laccaria amethystina LaAM-08-1</name>
    <dbReference type="NCBI Taxonomy" id="1095629"/>
    <lineage>
        <taxon>Eukaryota</taxon>
        <taxon>Fungi</taxon>
        <taxon>Dikarya</taxon>
        <taxon>Basidiomycota</taxon>
        <taxon>Agaricomycotina</taxon>
        <taxon>Agaricomycetes</taxon>
        <taxon>Agaricomycetidae</taxon>
        <taxon>Agaricales</taxon>
        <taxon>Agaricineae</taxon>
        <taxon>Hydnangiaceae</taxon>
        <taxon>Laccaria</taxon>
    </lineage>
</organism>
<protein>
    <submittedName>
        <fullName evidence="1">Uncharacterized protein</fullName>
    </submittedName>
</protein>
<proteinExistence type="predicted"/>
<dbReference type="HOGENOM" id="CLU_2867976_0_0_1"/>
<reference evidence="1 2" key="1">
    <citation type="submission" date="2014-04" db="EMBL/GenBank/DDBJ databases">
        <authorList>
            <consortium name="DOE Joint Genome Institute"/>
            <person name="Kuo A."/>
            <person name="Kohler A."/>
            <person name="Nagy L.G."/>
            <person name="Floudas D."/>
            <person name="Copeland A."/>
            <person name="Barry K.W."/>
            <person name="Cichocki N."/>
            <person name="Veneault-Fourrey C."/>
            <person name="LaButti K."/>
            <person name="Lindquist E.A."/>
            <person name="Lipzen A."/>
            <person name="Lundell T."/>
            <person name="Morin E."/>
            <person name="Murat C."/>
            <person name="Sun H."/>
            <person name="Tunlid A."/>
            <person name="Henrissat B."/>
            <person name="Grigoriev I.V."/>
            <person name="Hibbett D.S."/>
            <person name="Martin F."/>
            <person name="Nordberg H.P."/>
            <person name="Cantor M.N."/>
            <person name="Hua S.X."/>
        </authorList>
    </citation>
    <scope>NUCLEOTIDE SEQUENCE [LARGE SCALE GENOMIC DNA]</scope>
    <source>
        <strain evidence="1 2">LaAM-08-1</strain>
    </source>
</reference>
<gene>
    <name evidence="1" type="ORF">K443DRAFT_2252</name>
</gene>
<sequence length="64" mass="7117">MCDEETLKDSEEIWQLHSSLDVLLLNPELRKGGGDSVFGGIMSDIDEDDEDGDFKDDCQVAARL</sequence>
<evidence type="ECO:0000313" key="2">
    <source>
        <dbReference type="Proteomes" id="UP000054477"/>
    </source>
</evidence>
<dbReference type="EMBL" id="KN838547">
    <property type="protein sequence ID" value="KIK07373.1"/>
    <property type="molecule type" value="Genomic_DNA"/>
</dbReference>
<dbReference type="Proteomes" id="UP000054477">
    <property type="component" value="Unassembled WGS sequence"/>
</dbReference>
<reference evidence="2" key="2">
    <citation type="submission" date="2015-01" db="EMBL/GenBank/DDBJ databases">
        <title>Evolutionary Origins and Diversification of the Mycorrhizal Mutualists.</title>
        <authorList>
            <consortium name="DOE Joint Genome Institute"/>
            <consortium name="Mycorrhizal Genomics Consortium"/>
            <person name="Kohler A."/>
            <person name="Kuo A."/>
            <person name="Nagy L.G."/>
            <person name="Floudas D."/>
            <person name="Copeland A."/>
            <person name="Barry K.W."/>
            <person name="Cichocki N."/>
            <person name="Veneault-Fourrey C."/>
            <person name="LaButti K."/>
            <person name="Lindquist E.A."/>
            <person name="Lipzen A."/>
            <person name="Lundell T."/>
            <person name="Morin E."/>
            <person name="Murat C."/>
            <person name="Riley R."/>
            <person name="Ohm R."/>
            <person name="Sun H."/>
            <person name="Tunlid A."/>
            <person name="Henrissat B."/>
            <person name="Grigoriev I.V."/>
            <person name="Hibbett D.S."/>
            <person name="Martin F."/>
        </authorList>
    </citation>
    <scope>NUCLEOTIDE SEQUENCE [LARGE SCALE GENOMIC DNA]</scope>
    <source>
        <strain evidence="2">LaAM-08-1</strain>
    </source>
</reference>
<keyword evidence="2" id="KW-1185">Reference proteome</keyword>